<keyword evidence="2" id="KW-1185">Reference proteome</keyword>
<dbReference type="AlphaFoldDB" id="A0A432ZBY9"/>
<dbReference type="RefSeq" id="WP_126785289.1">
    <property type="nucleotide sequence ID" value="NZ_PIQF01000003.1"/>
</dbReference>
<dbReference type="Proteomes" id="UP000287908">
    <property type="component" value="Unassembled WGS sequence"/>
</dbReference>
<sequence>MRFLRLSEVQERVGLGRTSIYKMMGEGKFPKPVNTLGRNVAWLDSEVDEWMMDRIDEKRGLSVPKIKY</sequence>
<dbReference type="OrthoDB" id="8455288at2"/>
<protein>
    <submittedName>
        <fullName evidence="1">DNA-binding protein</fullName>
    </submittedName>
</protein>
<dbReference type="EMBL" id="PIQF01000003">
    <property type="protein sequence ID" value="RUO75441.1"/>
    <property type="molecule type" value="Genomic_DNA"/>
</dbReference>
<gene>
    <name evidence="1" type="ORF">CWI81_10745</name>
</gene>
<dbReference type="GO" id="GO:0003677">
    <property type="term" value="F:DNA binding"/>
    <property type="evidence" value="ECO:0007669"/>
    <property type="project" value="UniProtKB-KW"/>
</dbReference>
<dbReference type="PANTHER" id="PTHR36154:SF1">
    <property type="entry name" value="DNA-BINDING TRANSCRIPTIONAL ACTIVATOR ALPA"/>
    <property type="match status" value="1"/>
</dbReference>
<dbReference type="Pfam" id="PF05930">
    <property type="entry name" value="Phage_AlpA"/>
    <property type="match status" value="1"/>
</dbReference>
<evidence type="ECO:0000313" key="2">
    <source>
        <dbReference type="Proteomes" id="UP000287908"/>
    </source>
</evidence>
<reference evidence="1 2" key="1">
    <citation type="journal article" date="2011" name="Front. Microbiol.">
        <title>Genomic signatures of strain selection and enhancement in Bacillus atrophaeus var. globigii, a historical biowarfare simulant.</title>
        <authorList>
            <person name="Gibbons H.S."/>
            <person name="Broomall S.M."/>
            <person name="McNew L.A."/>
            <person name="Daligault H."/>
            <person name="Chapman C."/>
            <person name="Bruce D."/>
            <person name="Karavis M."/>
            <person name="Krepps M."/>
            <person name="McGregor P.A."/>
            <person name="Hong C."/>
            <person name="Park K.H."/>
            <person name="Akmal A."/>
            <person name="Feldman A."/>
            <person name="Lin J.S."/>
            <person name="Chang W.E."/>
            <person name="Higgs B.W."/>
            <person name="Demirev P."/>
            <person name="Lindquist J."/>
            <person name="Liem A."/>
            <person name="Fochler E."/>
            <person name="Read T.D."/>
            <person name="Tapia R."/>
            <person name="Johnson S."/>
            <person name="Bishop-Lilly K.A."/>
            <person name="Detter C."/>
            <person name="Han C."/>
            <person name="Sozhamannan S."/>
            <person name="Rosenzweig C.N."/>
            <person name="Skowronski E.W."/>
        </authorList>
    </citation>
    <scope>NUCLEOTIDE SEQUENCE [LARGE SCALE GENOMIC DNA]</scope>
    <source>
        <strain evidence="1 2">CL-SP19</strain>
    </source>
</reference>
<evidence type="ECO:0000313" key="1">
    <source>
        <dbReference type="EMBL" id="RUO75441.1"/>
    </source>
</evidence>
<dbReference type="InterPro" id="IPR010260">
    <property type="entry name" value="AlpA"/>
</dbReference>
<accession>A0A432ZBY9</accession>
<dbReference type="PANTHER" id="PTHR36154">
    <property type="entry name" value="DNA-BINDING TRANSCRIPTIONAL ACTIVATOR ALPA"/>
    <property type="match status" value="1"/>
</dbReference>
<organism evidence="1 2">
    <name type="scientific">Idiomarina seosinensis</name>
    <dbReference type="NCBI Taxonomy" id="281739"/>
    <lineage>
        <taxon>Bacteria</taxon>
        <taxon>Pseudomonadati</taxon>
        <taxon>Pseudomonadota</taxon>
        <taxon>Gammaproteobacteria</taxon>
        <taxon>Alteromonadales</taxon>
        <taxon>Idiomarinaceae</taxon>
        <taxon>Idiomarina</taxon>
    </lineage>
</organism>
<name>A0A432ZBY9_9GAMM</name>
<keyword evidence="1" id="KW-0238">DNA-binding</keyword>
<proteinExistence type="predicted"/>
<comment type="caution">
    <text evidence="1">The sequence shown here is derived from an EMBL/GenBank/DDBJ whole genome shotgun (WGS) entry which is preliminary data.</text>
</comment>
<dbReference type="Gene3D" id="1.10.238.160">
    <property type="match status" value="1"/>
</dbReference>
<dbReference type="InterPro" id="IPR009061">
    <property type="entry name" value="DNA-bd_dom_put_sf"/>
</dbReference>
<dbReference type="InterPro" id="IPR052931">
    <property type="entry name" value="Prophage_regulatory_activator"/>
</dbReference>
<dbReference type="SUPFAM" id="SSF46955">
    <property type="entry name" value="Putative DNA-binding domain"/>
    <property type="match status" value="1"/>
</dbReference>